<dbReference type="AlphaFoldDB" id="X0VPY7"/>
<accession>X0VPY7</accession>
<name>X0VPY7_9ZZZZ</name>
<comment type="caution">
    <text evidence="2">The sequence shown here is derived from an EMBL/GenBank/DDBJ whole genome shotgun (WGS) entry which is preliminary data.</text>
</comment>
<proteinExistence type="predicted"/>
<evidence type="ECO:0000259" key="1">
    <source>
        <dbReference type="PROSITE" id="PS50927"/>
    </source>
</evidence>
<gene>
    <name evidence="2" type="ORF">S01H1_33808</name>
</gene>
<sequence>MPFLGSKSSSACQIFTEPFVWVARYTGPRDDEDLARAIAIDSDSNIYVTGESVGSGTYYDYATIKYDPNGNEIWVARYNGPGTFRSNAEAIAVDSNNNVYVTGYSEGVAKDYATIRYSPDYTCTPQLDGDLNDDCKVDFFDVAILASNWLECNLDPPSACLE</sequence>
<evidence type="ECO:0000313" key="2">
    <source>
        <dbReference type="EMBL" id="GAG13222.1"/>
    </source>
</evidence>
<protein>
    <recommendedName>
        <fullName evidence="1">Bulb-type lectin domain-containing protein</fullName>
    </recommendedName>
</protein>
<feature type="domain" description="Bulb-type lectin" evidence="1">
    <location>
        <begin position="1"/>
        <end position="114"/>
    </location>
</feature>
<dbReference type="PROSITE" id="PS50927">
    <property type="entry name" value="BULB_LECTIN"/>
    <property type="match status" value="1"/>
</dbReference>
<dbReference type="SUPFAM" id="SSF101898">
    <property type="entry name" value="NHL repeat"/>
    <property type="match status" value="1"/>
</dbReference>
<dbReference type="InterPro" id="IPR010620">
    <property type="entry name" value="SBBP_repeat"/>
</dbReference>
<reference evidence="2" key="1">
    <citation type="journal article" date="2014" name="Front. Microbiol.">
        <title>High frequency of phylogenetically diverse reductive dehalogenase-homologous genes in deep subseafloor sedimentary metagenomes.</title>
        <authorList>
            <person name="Kawai M."/>
            <person name="Futagami T."/>
            <person name="Toyoda A."/>
            <person name="Takaki Y."/>
            <person name="Nishi S."/>
            <person name="Hori S."/>
            <person name="Arai W."/>
            <person name="Tsubouchi T."/>
            <person name="Morono Y."/>
            <person name="Uchiyama I."/>
            <person name="Ito T."/>
            <person name="Fujiyama A."/>
            <person name="Inagaki F."/>
            <person name="Takami H."/>
        </authorList>
    </citation>
    <scope>NUCLEOTIDE SEQUENCE</scope>
    <source>
        <strain evidence="2">Expedition CK06-06</strain>
    </source>
</reference>
<dbReference type="Pfam" id="PF06739">
    <property type="entry name" value="SBBP"/>
    <property type="match status" value="2"/>
</dbReference>
<dbReference type="InterPro" id="IPR001480">
    <property type="entry name" value="Bulb-type_lectin_dom"/>
</dbReference>
<organism evidence="2">
    <name type="scientific">marine sediment metagenome</name>
    <dbReference type="NCBI Taxonomy" id="412755"/>
    <lineage>
        <taxon>unclassified sequences</taxon>
        <taxon>metagenomes</taxon>
        <taxon>ecological metagenomes</taxon>
    </lineage>
</organism>
<dbReference type="EMBL" id="BARS01021008">
    <property type="protein sequence ID" value="GAG13222.1"/>
    <property type="molecule type" value="Genomic_DNA"/>
</dbReference>
<dbReference type="Gene3D" id="2.120.10.30">
    <property type="entry name" value="TolB, C-terminal domain"/>
    <property type="match status" value="1"/>
</dbReference>
<dbReference type="InterPro" id="IPR011042">
    <property type="entry name" value="6-blade_b-propeller_TolB-like"/>
</dbReference>